<organism evidence="1 2">
    <name type="scientific">Spirosoma oryzae</name>
    <dbReference type="NCBI Taxonomy" id="1469603"/>
    <lineage>
        <taxon>Bacteria</taxon>
        <taxon>Pseudomonadati</taxon>
        <taxon>Bacteroidota</taxon>
        <taxon>Cytophagia</taxon>
        <taxon>Cytophagales</taxon>
        <taxon>Cytophagaceae</taxon>
        <taxon>Spirosoma</taxon>
    </lineage>
</organism>
<dbReference type="EMBL" id="PVTE01000025">
    <property type="protein sequence ID" value="PRY29770.1"/>
    <property type="molecule type" value="Genomic_DNA"/>
</dbReference>
<evidence type="ECO:0000313" key="2">
    <source>
        <dbReference type="Proteomes" id="UP000238375"/>
    </source>
</evidence>
<reference evidence="1 2" key="1">
    <citation type="submission" date="2018-03" db="EMBL/GenBank/DDBJ databases">
        <title>Genomic Encyclopedia of Archaeal and Bacterial Type Strains, Phase II (KMG-II): from individual species to whole genera.</title>
        <authorList>
            <person name="Goeker M."/>
        </authorList>
    </citation>
    <scope>NUCLEOTIDE SEQUENCE [LARGE SCALE GENOMIC DNA]</scope>
    <source>
        <strain evidence="1 2">DSM 28354</strain>
    </source>
</reference>
<sequence>MDPSFNTCLPSSPCPGRRIWSVDDIRRADRDAGRYYFSRNTMRAFRSRVGDKIHIGPGGIYFVTSEQREWNTERRYTVRQFNMATCGVDTVGEFMQYDTNPQAHRAAARFARF</sequence>
<dbReference type="Proteomes" id="UP000238375">
    <property type="component" value="Unassembled WGS sequence"/>
</dbReference>
<dbReference type="Pfam" id="PF24239">
    <property type="entry name" value="DUF7447"/>
    <property type="match status" value="1"/>
</dbReference>
<accession>A0A2T0S8L8</accession>
<keyword evidence="2" id="KW-1185">Reference proteome</keyword>
<proteinExistence type="predicted"/>
<dbReference type="AlphaFoldDB" id="A0A2T0S8L8"/>
<evidence type="ECO:0000313" key="1">
    <source>
        <dbReference type="EMBL" id="PRY29770.1"/>
    </source>
</evidence>
<name>A0A2T0S8L8_9BACT</name>
<comment type="caution">
    <text evidence="1">The sequence shown here is derived from an EMBL/GenBank/DDBJ whole genome shotgun (WGS) entry which is preliminary data.</text>
</comment>
<dbReference type="RefSeq" id="WP_425443547.1">
    <property type="nucleotide sequence ID" value="NZ_PVTE01000025.1"/>
</dbReference>
<gene>
    <name evidence="1" type="ORF">CLV58_12532</name>
</gene>
<protein>
    <submittedName>
        <fullName evidence="1">Uncharacterized protein</fullName>
    </submittedName>
</protein>
<dbReference type="InterPro" id="IPR055870">
    <property type="entry name" value="DUF7447"/>
</dbReference>